<dbReference type="GO" id="GO:0005975">
    <property type="term" value="P:carbohydrate metabolic process"/>
    <property type="evidence" value="ECO:0007669"/>
    <property type="project" value="InterPro"/>
</dbReference>
<dbReference type="Proteomes" id="UP000294200">
    <property type="component" value="Unassembled WGS sequence"/>
</dbReference>
<evidence type="ECO:0000259" key="1">
    <source>
        <dbReference type="PROSITE" id="PS51677"/>
    </source>
</evidence>
<dbReference type="PANTHER" id="PTHR47561">
    <property type="entry name" value="POLYSACCHARIDE DEACETYLASE FAMILY PROTEIN (AFU_ORTHOLOGUE AFUA_6G05030)"/>
    <property type="match status" value="1"/>
</dbReference>
<name>A0A4R0XN51_9BURK</name>
<reference evidence="2 3" key="1">
    <citation type="submission" date="2017-02" db="EMBL/GenBank/DDBJ databases">
        <title>Paraburkholderia sophoroidis sp. nov. and Paraburkholderia steynii sp. nov. rhizobial symbionts of the fynbos legume Hypocalyptus sophoroides.</title>
        <authorList>
            <person name="Steenkamp E.T."/>
            <person name="Beukes C.W."/>
            <person name="Van Zyl E."/>
            <person name="Avontuur J."/>
            <person name="Chan W.Y."/>
            <person name="Hassen A."/>
            <person name="Palmer M."/>
            <person name="Mthombeni L."/>
            <person name="Phalane F."/>
            <person name="Sereme K."/>
            <person name="Venter S.N."/>
        </authorList>
    </citation>
    <scope>NUCLEOTIDE SEQUENCE [LARGE SCALE GENOMIC DNA]</scope>
    <source>
        <strain evidence="2 3">HC1.1ba</strain>
    </source>
</reference>
<organism evidence="2 3">
    <name type="scientific">Paraburkholderia steynii</name>
    <dbReference type="NCBI Taxonomy" id="1245441"/>
    <lineage>
        <taxon>Bacteria</taxon>
        <taxon>Pseudomonadati</taxon>
        <taxon>Pseudomonadota</taxon>
        <taxon>Betaproteobacteria</taxon>
        <taxon>Burkholderiales</taxon>
        <taxon>Burkholderiaceae</taxon>
        <taxon>Paraburkholderia</taxon>
    </lineage>
</organism>
<proteinExistence type="predicted"/>
<dbReference type="SUPFAM" id="SSF88713">
    <property type="entry name" value="Glycoside hydrolase/deacetylase"/>
    <property type="match status" value="1"/>
</dbReference>
<dbReference type="InterPro" id="IPR002509">
    <property type="entry name" value="NODB_dom"/>
</dbReference>
<dbReference type="PANTHER" id="PTHR47561:SF1">
    <property type="entry name" value="POLYSACCHARIDE DEACETYLASE FAMILY PROTEIN (AFU_ORTHOLOGUE AFUA_6G05030)"/>
    <property type="match status" value="1"/>
</dbReference>
<evidence type="ECO:0000313" key="2">
    <source>
        <dbReference type="EMBL" id="TCG07891.1"/>
    </source>
</evidence>
<dbReference type="GO" id="GO:0016810">
    <property type="term" value="F:hydrolase activity, acting on carbon-nitrogen (but not peptide) bonds"/>
    <property type="evidence" value="ECO:0007669"/>
    <property type="project" value="InterPro"/>
</dbReference>
<dbReference type="InterPro" id="IPR011330">
    <property type="entry name" value="Glyco_hydro/deAcase_b/a-brl"/>
</dbReference>
<dbReference type="PROSITE" id="PS51677">
    <property type="entry name" value="NODB"/>
    <property type="match status" value="1"/>
</dbReference>
<sequence length="277" mass="30739">MRKMECEAWLPPGKRVSVSVTLDNFGEACDITVGRWPANAPIGQHYTAVKVLPRLLSELDGVPLTYFVEAVNAERYPAQLRDLNDAGHEVALHSWGHEHWGRLTLDERRANLASSLAALRSIGIKVHGFRPPGGELDLASFTLLRNNGFTYCSPVSGDLRVRAEDGLTVVPFAWRHVDAYLIDRDLAAFRVSKGDADAPATAEQWAAVLHEAFDEALRDGRHLTVIFHPYLLGADDALWSVFAEFVRRLKARGDVWLASCKDIAERRARLGIARPPA</sequence>
<dbReference type="EMBL" id="MWML01000051">
    <property type="protein sequence ID" value="TCG07891.1"/>
    <property type="molecule type" value="Genomic_DNA"/>
</dbReference>
<feature type="domain" description="NodB homology" evidence="1">
    <location>
        <begin position="34"/>
        <end position="258"/>
    </location>
</feature>
<dbReference type="Gene3D" id="3.20.20.370">
    <property type="entry name" value="Glycoside hydrolase/deacetylase"/>
    <property type="match status" value="1"/>
</dbReference>
<comment type="caution">
    <text evidence="2">The sequence shown here is derived from an EMBL/GenBank/DDBJ whole genome shotgun (WGS) entry which is preliminary data.</text>
</comment>
<dbReference type="AlphaFoldDB" id="A0A4R0XN51"/>
<evidence type="ECO:0000313" key="3">
    <source>
        <dbReference type="Proteomes" id="UP000294200"/>
    </source>
</evidence>
<dbReference type="Pfam" id="PF01522">
    <property type="entry name" value="Polysacc_deac_1"/>
    <property type="match status" value="1"/>
</dbReference>
<keyword evidence="3" id="KW-1185">Reference proteome</keyword>
<protein>
    <recommendedName>
        <fullName evidence="1">NodB homology domain-containing protein</fullName>
    </recommendedName>
</protein>
<accession>A0A4R0XN51</accession>
<gene>
    <name evidence="2" type="ORF">BZM27_16180</name>
</gene>